<reference evidence="3" key="1">
    <citation type="journal article" date="2019" name="Int. J. Syst. Evol. Microbiol.">
        <title>The Global Catalogue of Microorganisms (GCM) 10K type strain sequencing project: providing services to taxonomists for standard genome sequencing and annotation.</title>
        <authorList>
            <consortium name="The Broad Institute Genomics Platform"/>
            <consortium name="The Broad Institute Genome Sequencing Center for Infectious Disease"/>
            <person name="Wu L."/>
            <person name="Ma J."/>
        </authorList>
    </citation>
    <scope>NUCLEOTIDE SEQUENCE [LARGE SCALE GENOMIC DNA]</scope>
    <source>
        <strain evidence="3">JCM 18204</strain>
    </source>
</reference>
<sequence length="245" mass="26339">MLLFAALAFAMVFSASAADAGHGPSVADRGLPALASLAALQRLAPKADPKVLALALEATTCAAASGAIATPRRLAVIDYSRPSTEPRLWVFDLREQRLLYAEHVAHGRNSGENFANAFSNRESSLQSSLGLFTTAERYTGSNGISLRMDGLEPGINDRARARAIVMHGAPYVNPEMAQRQGRLGRSFGCPAVRPAVADDMIDTLKDGQLLFAYYPDQQWLANSKFFHCRADRFAGNASQTARSAP</sequence>
<dbReference type="EMBL" id="BAABJE010000002">
    <property type="protein sequence ID" value="GAA4785438.1"/>
    <property type="molecule type" value="Genomic_DNA"/>
</dbReference>
<dbReference type="PANTHER" id="PTHR38477">
    <property type="entry name" value="HYPOTHETICAL EXPORTED PROTEIN"/>
    <property type="match status" value="1"/>
</dbReference>
<accession>A0ABP9ASW6</accession>
<gene>
    <name evidence="2" type="ORF">GCM10023307_07610</name>
</gene>
<dbReference type="InterPro" id="IPR032676">
    <property type="entry name" value="YkuD_2"/>
</dbReference>
<protein>
    <submittedName>
        <fullName evidence="2">Murein L,D-transpeptidase catalytic domain family protein</fullName>
    </submittedName>
</protein>
<dbReference type="PANTHER" id="PTHR38477:SF1">
    <property type="entry name" value="MUREIN L,D-TRANSPEPTIDASE CATALYTIC DOMAIN FAMILY PROTEIN"/>
    <property type="match status" value="1"/>
</dbReference>
<feature type="chain" id="PRO_5046377751" evidence="1">
    <location>
        <begin position="18"/>
        <end position="245"/>
    </location>
</feature>
<evidence type="ECO:0000313" key="3">
    <source>
        <dbReference type="Proteomes" id="UP001499959"/>
    </source>
</evidence>
<organism evidence="2 3">
    <name type="scientific">Lysobacter hankyongensis</name>
    <dbReference type="NCBI Taxonomy" id="1176535"/>
    <lineage>
        <taxon>Bacteria</taxon>
        <taxon>Pseudomonadati</taxon>
        <taxon>Pseudomonadota</taxon>
        <taxon>Gammaproteobacteria</taxon>
        <taxon>Lysobacterales</taxon>
        <taxon>Lysobacteraceae</taxon>
        <taxon>Lysobacter</taxon>
    </lineage>
</organism>
<feature type="signal peptide" evidence="1">
    <location>
        <begin position="1"/>
        <end position="17"/>
    </location>
</feature>
<dbReference type="RefSeq" id="WP_425562634.1">
    <property type="nucleotide sequence ID" value="NZ_BAABJE010000002.1"/>
</dbReference>
<evidence type="ECO:0000313" key="2">
    <source>
        <dbReference type="EMBL" id="GAA4785438.1"/>
    </source>
</evidence>
<keyword evidence="1" id="KW-0732">Signal</keyword>
<name>A0ABP9ASW6_9GAMM</name>
<comment type="caution">
    <text evidence="2">The sequence shown here is derived from an EMBL/GenBank/DDBJ whole genome shotgun (WGS) entry which is preliminary data.</text>
</comment>
<proteinExistence type="predicted"/>
<keyword evidence="3" id="KW-1185">Reference proteome</keyword>
<evidence type="ECO:0000256" key="1">
    <source>
        <dbReference type="SAM" id="SignalP"/>
    </source>
</evidence>
<dbReference type="Proteomes" id="UP001499959">
    <property type="component" value="Unassembled WGS sequence"/>
</dbReference>
<dbReference type="Pfam" id="PF13645">
    <property type="entry name" value="YkuD_2"/>
    <property type="match status" value="1"/>
</dbReference>